<dbReference type="InterPro" id="IPR023485">
    <property type="entry name" value="Ptyr_pPase"/>
</dbReference>
<keyword evidence="8" id="KW-1185">Reference proteome</keyword>
<proteinExistence type="inferred from homology"/>
<evidence type="ECO:0000256" key="2">
    <source>
        <dbReference type="ARBA" id="ARBA00013064"/>
    </source>
</evidence>
<evidence type="ECO:0000256" key="5">
    <source>
        <dbReference type="PIRSR" id="PIRSR617867-1"/>
    </source>
</evidence>
<dbReference type="EC" id="3.1.3.48" evidence="2"/>
<dbReference type="Pfam" id="PF01451">
    <property type="entry name" value="LMWPc"/>
    <property type="match status" value="1"/>
</dbReference>
<dbReference type="SMART" id="SM00226">
    <property type="entry name" value="LMWPc"/>
    <property type="match status" value="1"/>
</dbReference>
<accession>A0A7X3LU28</accession>
<comment type="similarity">
    <text evidence="1">Belongs to the low molecular weight phosphotyrosine protein phosphatase family.</text>
</comment>
<dbReference type="Gene3D" id="3.40.50.2300">
    <property type="match status" value="1"/>
</dbReference>
<protein>
    <recommendedName>
        <fullName evidence="2">protein-tyrosine-phosphatase</fullName>
        <ecNumber evidence="2">3.1.3.48</ecNumber>
    </recommendedName>
</protein>
<gene>
    <name evidence="7" type="ORF">GR183_09115</name>
</gene>
<evidence type="ECO:0000313" key="8">
    <source>
        <dbReference type="Proteomes" id="UP000433101"/>
    </source>
</evidence>
<dbReference type="InterPro" id="IPR017867">
    <property type="entry name" value="Tyr_phospatase_low_mol_wt"/>
</dbReference>
<evidence type="ECO:0000313" key="7">
    <source>
        <dbReference type="EMBL" id="MXN65065.1"/>
    </source>
</evidence>
<feature type="active site" description="Proton donor" evidence="5">
    <location>
        <position position="118"/>
    </location>
</feature>
<evidence type="ECO:0000256" key="4">
    <source>
        <dbReference type="ARBA" id="ARBA00022912"/>
    </source>
</evidence>
<dbReference type="CDD" id="cd16343">
    <property type="entry name" value="LMWPTP"/>
    <property type="match status" value="1"/>
</dbReference>
<dbReference type="SUPFAM" id="SSF52788">
    <property type="entry name" value="Phosphotyrosine protein phosphatases I"/>
    <property type="match status" value="1"/>
</dbReference>
<keyword evidence="3" id="KW-0378">Hydrolase</keyword>
<dbReference type="GO" id="GO:0004725">
    <property type="term" value="F:protein tyrosine phosphatase activity"/>
    <property type="evidence" value="ECO:0007669"/>
    <property type="project" value="UniProtKB-EC"/>
</dbReference>
<name>A0A7X3LU28_9HYPH</name>
<reference evidence="7 8" key="1">
    <citation type="submission" date="2019-12" db="EMBL/GenBank/DDBJ databases">
        <authorList>
            <person name="Li M."/>
        </authorList>
    </citation>
    <scope>NUCLEOTIDE SEQUENCE [LARGE SCALE GENOMIC DNA]</scope>
    <source>
        <strain evidence="7 8">GBMRC 2046</strain>
    </source>
</reference>
<feature type="active site" description="Nucleophile" evidence="5">
    <location>
        <position position="8"/>
    </location>
</feature>
<dbReference type="AlphaFoldDB" id="A0A7X3LU28"/>
<evidence type="ECO:0000259" key="6">
    <source>
        <dbReference type="SMART" id="SM00226"/>
    </source>
</evidence>
<dbReference type="Proteomes" id="UP000433101">
    <property type="component" value="Unassembled WGS sequence"/>
</dbReference>
<keyword evidence="4" id="KW-0904">Protein phosphatase</keyword>
<dbReference type="PANTHER" id="PTHR11717">
    <property type="entry name" value="LOW MOLECULAR WEIGHT PROTEIN TYROSINE PHOSPHATASE"/>
    <property type="match status" value="1"/>
</dbReference>
<feature type="active site" evidence="5">
    <location>
        <position position="14"/>
    </location>
</feature>
<feature type="domain" description="Phosphotyrosine protein phosphatase I" evidence="6">
    <location>
        <begin position="2"/>
        <end position="144"/>
    </location>
</feature>
<evidence type="ECO:0000256" key="3">
    <source>
        <dbReference type="ARBA" id="ARBA00022801"/>
    </source>
</evidence>
<dbReference type="PRINTS" id="PR00719">
    <property type="entry name" value="LMWPTPASE"/>
</dbReference>
<organism evidence="7 8">
    <name type="scientific">Stappia sediminis</name>
    <dbReference type="NCBI Taxonomy" id="2692190"/>
    <lineage>
        <taxon>Bacteria</taxon>
        <taxon>Pseudomonadati</taxon>
        <taxon>Pseudomonadota</taxon>
        <taxon>Alphaproteobacteria</taxon>
        <taxon>Hyphomicrobiales</taxon>
        <taxon>Stappiaceae</taxon>
        <taxon>Stappia</taxon>
    </lineage>
</organism>
<sequence>MYSVLFVCLGNICRSPLAEGIFRHEAQAAGLERDVAADSAGTGAWHIGKAPDPRSIGIAHRHGIDITGLRARQVSAEDFSRFDLILAMDGSNLAALERLRPANGSAELRRFLAVDVPDPYYGGDDGFTDVYRMVRGGSLALIDEIRARNGTVAG</sequence>
<dbReference type="InterPro" id="IPR036196">
    <property type="entry name" value="Ptyr_pPase_sf"/>
</dbReference>
<dbReference type="RefSeq" id="WP_160775288.1">
    <property type="nucleotide sequence ID" value="NZ_WUMV01000003.1"/>
</dbReference>
<comment type="caution">
    <text evidence="7">The sequence shown here is derived from an EMBL/GenBank/DDBJ whole genome shotgun (WGS) entry which is preliminary data.</text>
</comment>
<dbReference type="PANTHER" id="PTHR11717:SF7">
    <property type="entry name" value="LOW MOLECULAR WEIGHT PHOSPHOTYROSINE PROTEIN PHOSPHATASE"/>
    <property type="match status" value="1"/>
</dbReference>
<evidence type="ECO:0000256" key="1">
    <source>
        <dbReference type="ARBA" id="ARBA00011063"/>
    </source>
</evidence>
<dbReference type="EMBL" id="WUMV01000003">
    <property type="protein sequence ID" value="MXN65065.1"/>
    <property type="molecule type" value="Genomic_DNA"/>
</dbReference>
<dbReference type="InterPro" id="IPR050438">
    <property type="entry name" value="LMW_PTPase"/>
</dbReference>